<evidence type="ECO:0000313" key="9">
    <source>
        <dbReference type="EMBL" id="KAL1498316.1"/>
    </source>
</evidence>
<evidence type="ECO:0000256" key="3">
    <source>
        <dbReference type="ARBA" id="ARBA00022741"/>
    </source>
</evidence>
<evidence type="ECO:0000256" key="2">
    <source>
        <dbReference type="ARBA" id="ARBA00022692"/>
    </source>
</evidence>
<name>A0ABD1EPA4_HYPHA</name>
<feature type="transmembrane region" description="Helical" evidence="7">
    <location>
        <begin position="649"/>
        <end position="669"/>
    </location>
</feature>
<dbReference type="GO" id="GO:0005524">
    <property type="term" value="F:ATP binding"/>
    <property type="evidence" value="ECO:0007669"/>
    <property type="project" value="UniProtKB-KW"/>
</dbReference>
<keyword evidence="6 7" id="KW-0472">Membrane</keyword>
<dbReference type="InterPro" id="IPR003593">
    <property type="entry name" value="AAA+_ATPase"/>
</dbReference>
<keyword evidence="10" id="KW-1185">Reference proteome</keyword>
<dbReference type="PROSITE" id="PS00211">
    <property type="entry name" value="ABC_TRANSPORTER_1"/>
    <property type="match status" value="1"/>
</dbReference>
<sequence length="707" mass="80762">MALPQAIKVNNLKKAYGSKRILDGISMKVEQGTIFGLLGASGCGKTTLINCIVGTKKPDSGDVWICNYTPDGTNINDLTLKLGYMPQELALIDEFSIKDTLYYFGTIYKMKPEKIKERHEYLAKLLDLPDANKYLKHCSGGQKRRVSFAVALIHNPEILILDEPTVGVDPILREKIWNHMKEIVNENRTTVIITTHYIEEARAADVVAFMRNGKLLSQDSPENLLAIFQKESLEEIFLSICQEQQYELQNEVPATQNVSQSSINSLNESVIDNYGSTDELRKSSDKEKKHDKGISMSSLQLHPYRMKALINKNWKQFYRNIGGILFLITFPICQMWFFVNSVGTEPKQLKLGIVNNESMTTLCENFDWNSTAIYEDNDCHFRNLTCRFLNYLEHPMFDKILYHSIETAIEGVKHGEIIGVLYMPANFSETFEERIRLGKDSDDWIVNYGELKVYMDMTNKFTGVILATKMFDLFTKFQEELFQECHLQKKISNIPIQENYLYVKKDAPLTISVTPGMAVLLVFLLGSTMTSQIIIKEKLDGVWDRSIIAGVSSLEITLSHLSIQSIIMLVECIEVFIMIVWTLNVNIVGNYLLLFFITYLAGVCGMAFGFFVSTFCQSLGEANIFCTGLYVPMTVICGIIWPIEAMPVFLRWFSLFLPCTLGIMSFRNVMTKGWNLWNFQVYNGIGLFMIWTIFFGIASIWLIKIKR</sequence>
<evidence type="ECO:0000256" key="5">
    <source>
        <dbReference type="ARBA" id="ARBA00022989"/>
    </source>
</evidence>
<organism evidence="9 10">
    <name type="scientific">Hypothenemus hampei</name>
    <name type="common">Coffee berry borer</name>
    <dbReference type="NCBI Taxonomy" id="57062"/>
    <lineage>
        <taxon>Eukaryota</taxon>
        <taxon>Metazoa</taxon>
        <taxon>Ecdysozoa</taxon>
        <taxon>Arthropoda</taxon>
        <taxon>Hexapoda</taxon>
        <taxon>Insecta</taxon>
        <taxon>Pterygota</taxon>
        <taxon>Neoptera</taxon>
        <taxon>Endopterygota</taxon>
        <taxon>Coleoptera</taxon>
        <taxon>Polyphaga</taxon>
        <taxon>Cucujiformia</taxon>
        <taxon>Curculionidae</taxon>
        <taxon>Scolytinae</taxon>
        <taxon>Hypothenemus</taxon>
    </lineage>
</organism>
<gene>
    <name evidence="9" type="ORF">ABEB36_009132</name>
</gene>
<comment type="subcellular location">
    <subcellularLocation>
        <location evidence="1">Membrane</location>
        <topology evidence="1">Multi-pass membrane protein</topology>
    </subcellularLocation>
</comment>
<feature type="transmembrane region" description="Helical" evidence="7">
    <location>
        <begin position="566"/>
        <end position="585"/>
    </location>
</feature>
<dbReference type="SUPFAM" id="SSF52540">
    <property type="entry name" value="P-loop containing nucleoside triphosphate hydrolases"/>
    <property type="match status" value="1"/>
</dbReference>
<evidence type="ECO:0000256" key="6">
    <source>
        <dbReference type="ARBA" id="ARBA00023136"/>
    </source>
</evidence>
<feature type="transmembrane region" description="Helical" evidence="7">
    <location>
        <begin position="317"/>
        <end position="339"/>
    </location>
</feature>
<feature type="transmembrane region" description="Helical" evidence="7">
    <location>
        <begin position="681"/>
        <end position="703"/>
    </location>
</feature>
<keyword evidence="4" id="KW-0067">ATP-binding</keyword>
<evidence type="ECO:0000256" key="1">
    <source>
        <dbReference type="ARBA" id="ARBA00004141"/>
    </source>
</evidence>
<dbReference type="Pfam" id="PF00005">
    <property type="entry name" value="ABC_tran"/>
    <property type="match status" value="1"/>
</dbReference>
<reference evidence="9 10" key="1">
    <citation type="submission" date="2024-05" db="EMBL/GenBank/DDBJ databases">
        <title>Genetic variation in Jamaican populations of the coffee berry borer (Hypothenemus hampei).</title>
        <authorList>
            <person name="Errbii M."/>
            <person name="Myrie A."/>
        </authorList>
    </citation>
    <scope>NUCLEOTIDE SEQUENCE [LARGE SCALE GENOMIC DNA]</scope>
    <source>
        <strain evidence="9">JA-Hopewell-2020-01-JO</strain>
        <tissue evidence="9">Whole body</tissue>
    </source>
</reference>
<dbReference type="GO" id="GO:0016020">
    <property type="term" value="C:membrane"/>
    <property type="evidence" value="ECO:0007669"/>
    <property type="project" value="UniProtKB-SubCell"/>
</dbReference>
<evidence type="ECO:0000259" key="8">
    <source>
        <dbReference type="PROSITE" id="PS50893"/>
    </source>
</evidence>
<keyword evidence="2 7" id="KW-0812">Transmembrane</keyword>
<accession>A0ABD1EPA4</accession>
<feature type="transmembrane region" description="Helical" evidence="7">
    <location>
        <begin position="507"/>
        <end position="526"/>
    </location>
</feature>
<comment type="caution">
    <text evidence="9">The sequence shown here is derived from an EMBL/GenBank/DDBJ whole genome shotgun (WGS) entry which is preliminary data.</text>
</comment>
<dbReference type="Pfam" id="PF12698">
    <property type="entry name" value="ABC2_membrane_3"/>
    <property type="match status" value="1"/>
</dbReference>
<dbReference type="EMBL" id="JBDJPC010000006">
    <property type="protein sequence ID" value="KAL1498316.1"/>
    <property type="molecule type" value="Genomic_DNA"/>
</dbReference>
<feature type="transmembrane region" description="Helical" evidence="7">
    <location>
        <begin position="624"/>
        <end position="643"/>
    </location>
</feature>
<dbReference type="PANTHER" id="PTHR43038">
    <property type="entry name" value="ATP-BINDING CASSETTE, SUB-FAMILY H, MEMBER 1"/>
    <property type="match status" value="1"/>
</dbReference>
<evidence type="ECO:0000313" key="10">
    <source>
        <dbReference type="Proteomes" id="UP001566132"/>
    </source>
</evidence>
<evidence type="ECO:0000256" key="4">
    <source>
        <dbReference type="ARBA" id="ARBA00022840"/>
    </source>
</evidence>
<dbReference type="InterPro" id="IPR027417">
    <property type="entry name" value="P-loop_NTPase"/>
</dbReference>
<dbReference type="SMART" id="SM00382">
    <property type="entry name" value="AAA"/>
    <property type="match status" value="1"/>
</dbReference>
<proteinExistence type="predicted"/>
<dbReference type="InterPro" id="IPR003439">
    <property type="entry name" value="ABC_transporter-like_ATP-bd"/>
</dbReference>
<feature type="domain" description="ABC transporter" evidence="8">
    <location>
        <begin position="7"/>
        <end position="237"/>
    </location>
</feature>
<protein>
    <recommendedName>
        <fullName evidence="8">ABC transporter domain-containing protein</fullName>
    </recommendedName>
</protein>
<dbReference type="Gene3D" id="3.40.50.300">
    <property type="entry name" value="P-loop containing nucleotide triphosphate hydrolases"/>
    <property type="match status" value="1"/>
</dbReference>
<dbReference type="PANTHER" id="PTHR43038:SF2">
    <property type="entry name" value="RH61964P"/>
    <property type="match status" value="1"/>
</dbReference>
<dbReference type="InterPro" id="IPR017871">
    <property type="entry name" value="ABC_transporter-like_CS"/>
</dbReference>
<evidence type="ECO:0000256" key="7">
    <source>
        <dbReference type="SAM" id="Phobius"/>
    </source>
</evidence>
<feature type="transmembrane region" description="Helical" evidence="7">
    <location>
        <begin position="591"/>
        <end position="612"/>
    </location>
</feature>
<keyword evidence="3" id="KW-0547">Nucleotide-binding</keyword>
<dbReference type="InterPro" id="IPR013525">
    <property type="entry name" value="ABC2_TM"/>
</dbReference>
<keyword evidence="5 7" id="KW-1133">Transmembrane helix</keyword>
<dbReference type="Proteomes" id="UP001566132">
    <property type="component" value="Unassembled WGS sequence"/>
</dbReference>
<dbReference type="AlphaFoldDB" id="A0ABD1EPA4"/>
<dbReference type="PROSITE" id="PS50893">
    <property type="entry name" value="ABC_TRANSPORTER_2"/>
    <property type="match status" value="1"/>
</dbReference>
<dbReference type="CDD" id="cd03230">
    <property type="entry name" value="ABC_DR_subfamily_A"/>
    <property type="match status" value="1"/>
</dbReference>